<evidence type="ECO:0000313" key="2">
    <source>
        <dbReference type="Proteomes" id="UP000268192"/>
    </source>
</evidence>
<proteinExistence type="predicted"/>
<organism evidence="1 2">
    <name type="scientific">Georhizobium profundi</name>
    <dbReference type="NCBI Taxonomy" id="2341112"/>
    <lineage>
        <taxon>Bacteria</taxon>
        <taxon>Pseudomonadati</taxon>
        <taxon>Pseudomonadota</taxon>
        <taxon>Alphaproteobacteria</taxon>
        <taxon>Hyphomicrobiales</taxon>
        <taxon>Rhizobiaceae</taxon>
        <taxon>Georhizobium</taxon>
    </lineage>
</organism>
<dbReference type="KEGG" id="abaw:D5400_01595"/>
<gene>
    <name evidence="1" type="ORF">D5400_01595</name>
</gene>
<reference evidence="1 2" key="1">
    <citation type="submission" date="2018-09" db="EMBL/GenBank/DDBJ databases">
        <title>Marinorhizobium profundi gen. nov., sp. nov., isolated from a deep-sea sediment sample from the New Britain Trench and proposal of Marinorhizobiaceae fam. nov. in the order Rhizobiales of the class Alphaproteobacteria.</title>
        <authorList>
            <person name="Cao J."/>
        </authorList>
    </citation>
    <scope>NUCLEOTIDE SEQUENCE [LARGE SCALE GENOMIC DNA]</scope>
    <source>
        <strain evidence="1 2">WS11</strain>
    </source>
</reference>
<dbReference type="AlphaFoldDB" id="A0A3Q8XL61"/>
<dbReference type="Proteomes" id="UP000268192">
    <property type="component" value="Chromosome"/>
</dbReference>
<accession>A0A3Q8XL61</accession>
<evidence type="ECO:0000313" key="1">
    <source>
        <dbReference type="EMBL" id="AZN70138.1"/>
    </source>
</evidence>
<protein>
    <submittedName>
        <fullName evidence="1">Uncharacterized protein</fullName>
    </submittedName>
</protein>
<sequence>MANATPKLIYVAEMLVELRKLAIESREPMLAHLLAMAELEARNEPPEVCSDAGRVPLDTETKCFQKL</sequence>
<dbReference type="EMBL" id="CP032509">
    <property type="protein sequence ID" value="AZN70138.1"/>
    <property type="molecule type" value="Genomic_DNA"/>
</dbReference>
<name>A0A3Q8XL61_9HYPH</name>
<keyword evidence="2" id="KW-1185">Reference proteome</keyword>